<dbReference type="HOGENOM" id="CLU_002639_6_3_1"/>
<dbReference type="Pfam" id="PF06985">
    <property type="entry name" value="HET"/>
    <property type="match status" value="1"/>
</dbReference>
<feature type="domain" description="Heterokaryon incompatibility" evidence="2">
    <location>
        <begin position="272"/>
        <end position="417"/>
    </location>
</feature>
<evidence type="ECO:0000259" key="2">
    <source>
        <dbReference type="Pfam" id="PF06985"/>
    </source>
</evidence>
<keyword evidence="4" id="KW-1185">Reference proteome</keyword>
<dbReference type="PANTHER" id="PTHR33112">
    <property type="entry name" value="DOMAIN PROTEIN, PUTATIVE-RELATED"/>
    <property type="match status" value="1"/>
</dbReference>
<gene>
    <name evidence="3" type="ORF">PAXINDRAFT_102159</name>
</gene>
<dbReference type="AlphaFoldDB" id="A0A0C9T2B6"/>
<organism evidence="3 4">
    <name type="scientific">Paxillus involutus ATCC 200175</name>
    <dbReference type="NCBI Taxonomy" id="664439"/>
    <lineage>
        <taxon>Eukaryota</taxon>
        <taxon>Fungi</taxon>
        <taxon>Dikarya</taxon>
        <taxon>Basidiomycota</taxon>
        <taxon>Agaricomycotina</taxon>
        <taxon>Agaricomycetes</taxon>
        <taxon>Agaricomycetidae</taxon>
        <taxon>Boletales</taxon>
        <taxon>Paxilineae</taxon>
        <taxon>Paxillaceae</taxon>
        <taxon>Paxillus</taxon>
    </lineage>
</organism>
<dbReference type="OrthoDB" id="5125733at2759"/>
<protein>
    <recommendedName>
        <fullName evidence="2">Heterokaryon incompatibility domain-containing protein</fullName>
    </recommendedName>
</protein>
<evidence type="ECO:0000256" key="1">
    <source>
        <dbReference type="SAM" id="MobiDB-lite"/>
    </source>
</evidence>
<accession>A0A0C9T2B6</accession>
<name>A0A0C9T2B6_PAXIN</name>
<evidence type="ECO:0000313" key="4">
    <source>
        <dbReference type="Proteomes" id="UP000053647"/>
    </source>
</evidence>
<evidence type="ECO:0000313" key="3">
    <source>
        <dbReference type="EMBL" id="KIJ09860.1"/>
    </source>
</evidence>
<reference evidence="3 4" key="1">
    <citation type="submission" date="2014-06" db="EMBL/GenBank/DDBJ databases">
        <authorList>
            <consortium name="DOE Joint Genome Institute"/>
            <person name="Kuo A."/>
            <person name="Kohler A."/>
            <person name="Nagy L.G."/>
            <person name="Floudas D."/>
            <person name="Copeland A."/>
            <person name="Barry K.W."/>
            <person name="Cichocki N."/>
            <person name="Veneault-Fourrey C."/>
            <person name="LaButti K."/>
            <person name="Lindquist E.A."/>
            <person name="Lipzen A."/>
            <person name="Lundell T."/>
            <person name="Morin E."/>
            <person name="Murat C."/>
            <person name="Sun H."/>
            <person name="Tunlid A."/>
            <person name="Henrissat B."/>
            <person name="Grigoriev I.V."/>
            <person name="Hibbett D.S."/>
            <person name="Martin F."/>
            <person name="Nordberg H.P."/>
            <person name="Cantor M.N."/>
            <person name="Hua S.X."/>
        </authorList>
    </citation>
    <scope>NUCLEOTIDE SEQUENCE [LARGE SCALE GENOMIC DNA]</scope>
    <source>
        <strain evidence="3 4">ATCC 200175</strain>
    </source>
</reference>
<dbReference type="EMBL" id="KN819429">
    <property type="protein sequence ID" value="KIJ09860.1"/>
    <property type="molecule type" value="Genomic_DNA"/>
</dbReference>
<dbReference type="Proteomes" id="UP000053647">
    <property type="component" value="Unassembled WGS sequence"/>
</dbReference>
<proteinExistence type="predicted"/>
<feature type="region of interest" description="Disordered" evidence="1">
    <location>
        <begin position="43"/>
        <end position="70"/>
    </location>
</feature>
<dbReference type="InterPro" id="IPR010730">
    <property type="entry name" value="HET"/>
</dbReference>
<sequence>MQCRREYYREFVEVGQDRKRDAQRWIFWATKVDRVRADEASQRQRTRFVPRRVSSDADPNHSTAQADGRPTSDAIRSLVCDACWKRLFTQESFREVWFSHSQPSTEGEGCGVVSYSTTRSEVFQSYVAGCQWCTLLERKFGSRLLRLDPRFVHVVHVRTMPTGECMVRRGCNSRMPDGAKNLQITINGITLSYLTYTPSDDNASSYIPARDFVLQVGSSRSTRLAQQCMEQCIRTHAQCPKPQQVELPTRVIDCSDVEKPKLILSGGRRGRYAALSYVWGGPQFCTTTGNIHSLVHEGIDNHALPQTILDAIRTTNSMGIPYLWVDALCILQDSDTDKYTEIGRMRMVYRNAHVTIIAASSAKAVDGFLQDRSAPPHTSLPFRCPDGRLGTFSLLPDAYIESEEAEPVDTRGWCLQERLLSPRALIYTSSTLQFECQMETVNVGGAVCPPSRIQRLPNEIFTSSASENPSGDAPDMRDVWRSVLVDYARREVTNPADKLVAFAGIAEQFQIALGEGDEYLAGLWKRNLSSELLWKRHKRRLRPAPKDSHYAPSWSWAATDGEIMAFDAMAGPKFDIPVSCNLCEVVSCEVMPRSVQAPFGGVVAATLTISARVLPVDRDRRNPRIVDTFHVGSCEQCLAWTESDCREDEFPWSDKAFVPAIIDGADGAQYTTAYSACVEWTDVQGNDCHPTFAIPVGWNEGSPSAKQRMIVGILAKRVHDTNIDGECYRRVGYFETKPGLVWHVHNDPAHRRLITLI</sequence>
<reference evidence="4" key="2">
    <citation type="submission" date="2015-01" db="EMBL/GenBank/DDBJ databases">
        <title>Evolutionary Origins and Diversification of the Mycorrhizal Mutualists.</title>
        <authorList>
            <consortium name="DOE Joint Genome Institute"/>
            <consortium name="Mycorrhizal Genomics Consortium"/>
            <person name="Kohler A."/>
            <person name="Kuo A."/>
            <person name="Nagy L.G."/>
            <person name="Floudas D."/>
            <person name="Copeland A."/>
            <person name="Barry K.W."/>
            <person name="Cichocki N."/>
            <person name="Veneault-Fourrey C."/>
            <person name="LaButti K."/>
            <person name="Lindquist E.A."/>
            <person name="Lipzen A."/>
            <person name="Lundell T."/>
            <person name="Morin E."/>
            <person name="Murat C."/>
            <person name="Riley R."/>
            <person name="Ohm R."/>
            <person name="Sun H."/>
            <person name="Tunlid A."/>
            <person name="Henrissat B."/>
            <person name="Grigoriev I.V."/>
            <person name="Hibbett D.S."/>
            <person name="Martin F."/>
        </authorList>
    </citation>
    <scope>NUCLEOTIDE SEQUENCE [LARGE SCALE GENOMIC DNA]</scope>
    <source>
        <strain evidence="4">ATCC 200175</strain>
    </source>
</reference>
<dbReference type="PANTHER" id="PTHR33112:SF16">
    <property type="entry name" value="HETEROKARYON INCOMPATIBILITY DOMAIN-CONTAINING PROTEIN"/>
    <property type="match status" value="1"/>
</dbReference>